<dbReference type="InterPro" id="IPR006083">
    <property type="entry name" value="PRK/URK"/>
</dbReference>
<dbReference type="Pfam" id="PF00485">
    <property type="entry name" value="PRK"/>
    <property type="match status" value="1"/>
</dbReference>
<dbReference type="Proteomes" id="UP000626786">
    <property type="component" value="Unassembled WGS sequence"/>
</dbReference>
<feature type="domain" description="Phosphoribulokinase/uridine kinase" evidence="1">
    <location>
        <begin position="20"/>
        <end position="202"/>
    </location>
</feature>
<evidence type="ECO:0000313" key="3">
    <source>
        <dbReference type="Proteomes" id="UP000626786"/>
    </source>
</evidence>
<proteinExistence type="predicted"/>
<dbReference type="PRINTS" id="PR00988">
    <property type="entry name" value="URIDINKINASE"/>
</dbReference>
<organism evidence="2 3">
    <name type="scientific">Sporosarcina quadrami</name>
    <dbReference type="NCBI Taxonomy" id="2762234"/>
    <lineage>
        <taxon>Bacteria</taxon>
        <taxon>Bacillati</taxon>
        <taxon>Bacillota</taxon>
        <taxon>Bacilli</taxon>
        <taxon>Bacillales</taxon>
        <taxon>Caryophanaceae</taxon>
        <taxon>Sporosarcina</taxon>
    </lineage>
</organism>
<accession>A0ABR8U6V7</accession>
<dbReference type="Gene3D" id="3.40.50.300">
    <property type="entry name" value="P-loop containing nucleotide triphosphate hydrolases"/>
    <property type="match status" value="1"/>
</dbReference>
<dbReference type="EMBL" id="JACSQN010000003">
    <property type="protein sequence ID" value="MBD7983761.1"/>
    <property type="molecule type" value="Genomic_DNA"/>
</dbReference>
<keyword evidence="3" id="KW-1185">Reference proteome</keyword>
<evidence type="ECO:0000313" key="2">
    <source>
        <dbReference type="EMBL" id="MBD7983761.1"/>
    </source>
</evidence>
<comment type="caution">
    <text evidence="2">The sequence shown here is derived from an EMBL/GenBank/DDBJ whole genome shotgun (WGS) entry which is preliminary data.</text>
</comment>
<dbReference type="SUPFAM" id="SSF52540">
    <property type="entry name" value="P-loop containing nucleoside triphosphate hydrolases"/>
    <property type="match status" value="1"/>
</dbReference>
<gene>
    <name evidence="2" type="ORF">H9649_04145</name>
</gene>
<evidence type="ECO:0000259" key="1">
    <source>
        <dbReference type="Pfam" id="PF00485"/>
    </source>
</evidence>
<name>A0ABR8U6V7_9BACL</name>
<reference evidence="2 3" key="1">
    <citation type="submission" date="2020-08" db="EMBL/GenBank/DDBJ databases">
        <title>A Genomic Blueprint of the Chicken Gut Microbiome.</title>
        <authorList>
            <person name="Gilroy R."/>
            <person name="Ravi A."/>
            <person name="Getino M."/>
            <person name="Pursley I."/>
            <person name="Horton D.L."/>
            <person name="Alikhan N.-F."/>
            <person name="Baker D."/>
            <person name="Gharbi K."/>
            <person name="Hall N."/>
            <person name="Watson M."/>
            <person name="Adriaenssens E.M."/>
            <person name="Foster-Nyarko E."/>
            <person name="Jarju S."/>
            <person name="Secka A."/>
            <person name="Antonio M."/>
            <person name="Oren A."/>
            <person name="Chaudhuri R."/>
            <person name="La Ragione R.M."/>
            <person name="Hildebrand F."/>
            <person name="Pallen M.J."/>
        </authorList>
    </citation>
    <scope>NUCLEOTIDE SEQUENCE [LARGE SCALE GENOMIC DNA]</scope>
    <source>
        <strain evidence="2 3">Sa2YVA2</strain>
    </source>
</reference>
<sequence>MKKLLQEIIKWVDTNNNQIIIGISGHGAAGKTTFANELINLFNQNEVNYFNTDPYIVSSEIRKHSIIKYTYQNENHRYKMTACHPSAHHLLSLERDVRMVKAGLDLYTVSWDYADSTLISSKKKITIIEGMSVAFINPNLFDLKIYFYTDGETEFKRRSRRDVIERGTDINYLKQSHKERRIQYDVFMHKNSQHFDVIVKTIDEDICIEKSFKFGNE</sequence>
<dbReference type="InterPro" id="IPR027417">
    <property type="entry name" value="P-loop_NTPase"/>
</dbReference>
<protein>
    <submittedName>
        <fullName evidence="2">Phosphoribulokinase</fullName>
    </submittedName>
</protein>
<dbReference type="RefSeq" id="WP_191693458.1">
    <property type="nucleotide sequence ID" value="NZ_JACSQN010000003.1"/>
</dbReference>